<feature type="transmembrane region" description="Helical" evidence="1">
    <location>
        <begin position="413"/>
        <end position="431"/>
    </location>
</feature>
<feature type="transmembrane region" description="Helical" evidence="1">
    <location>
        <begin position="39"/>
        <end position="56"/>
    </location>
</feature>
<feature type="transmembrane region" description="Helical" evidence="1">
    <location>
        <begin position="68"/>
        <end position="88"/>
    </location>
</feature>
<protein>
    <recommendedName>
        <fullName evidence="4">Glycosyltransferase RgtA/B/C/D-like domain-containing protein</fullName>
    </recommendedName>
</protein>
<feature type="transmembrane region" description="Helical" evidence="1">
    <location>
        <begin position="9"/>
        <end position="27"/>
    </location>
</feature>
<sequence>MKMNTNRQTIFFSMLFFIMSLISNTMYYFRHDIYIRPDFYFYILSLMAVIVFYQILTINNDNELEKVIVFVEIILISISFTLTQQALYKTVLGRDPWTHGALIAQILKNYNIPTYEQIKTPYVWIPNFHLWISTLMLIGNVTYKWASYISVGMTTLIIEILVIYKLGKYVFNNGKVALVSILFLAISDNVLDKTGKTIFPNSIGIVIVLLIFYMFLKKSGSIKFKILVGIFIISLAFMHTVSYMFMIIQATFILVLAILLRDKIHLSSLVFYYAFIWVIAILVWGFISLHYLTVFIILAERLVQGLNIQGYESSLMVPFKFVLFSRLGMLVYFGISGIGLLWYYFNTRFKQFDMIKSNVVISSAFFVGFGSLTFLIWPEIAHRFWYYGEILGSLFVAYLLHEIWMSPKKLRRIIVLVVVLLLSWLMFVASISNDDNPLIKTYSIRTGWFDSEIQAGLFLLHNMGDYAVASDWDYIAELNNLMWTFRDSLPSNPPKYGDIGWVINAKFPKSLSEVFESDGYLFVFRKDLTQDRLFELGPRWGKRQYMPLGRDVSNVLKEGYLTKDTIYTTKSVIIWY</sequence>
<keyword evidence="3" id="KW-1185">Reference proteome</keyword>
<keyword evidence="1" id="KW-0472">Membrane</keyword>
<keyword evidence="1" id="KW-1133">Transmembrane helix</keyword>
<gene>
    <name evidence="2" type="ORF">FH039_01850</name>
</gene>
<dbReference type="EMBL" id="CP040846">
    <property type="protein sequence ID" value="QDA30608.1"/>
    <property type="molecule type" value="Genomic_DNA"/>
</dbReference>
<feature type="transmembrane region" description="Helical" evidence="1">
    <location>
        <begin position="145"/>
        <end position="164"/>
    </location>
</feature>
<feature type="transmembrane region" description="Helical" evidence="1">
    <location>
        <begin position="198"/>
        <end position="215"/>
    </location>
</feature>
<feature type="transmembrane region" description="Helical" evidence="1">
    <location>
        <begin position="319"/>
        <end position="345"/>
    </location>
</feature>
<feature type="transmembrane region" description="Helical" evidence="1">
    <location>
        <begin position="384"/>
        <end position="401"/>
    </location>
</feature>
<dbReference type="AlphaFoldDB" id="A0A4Y5SIJ6"/>
<dbReference type="Proteomes" id="UP000306007">
    <property type="component" value="Chromosome"/>
</dbReference>
<evidence type="ECO:0000313" key="3">
    <source>
        <dbReference type="Proteomes" id="UP000306007"/>
    </source>
</evidence>
<proteinExistence type="predicted"/>
<dbReference type="KEGG" id="tic:FH039_01850"/>
<feature type="transmembrane region" description="Helical" evidence="1">
    <location>
        <begin position="243"/>
        <end position="260"/>
    </location>
</feature>
<reference evidence="2 3" key="1">
    <citation type="submission" date="2019-06" db="EMBL/GenBank/DDBJ databases">
        <title>Thermococcus indicus sp. nov., a Fe(III)-reducing hyperthermophilic archaeon isolated from the Onnuri vent field of the Central Indian Ocean ridge.</title>
        <authorList>
            <person name="Lim J.K."/>
            <person name="Kim Y.J."/>
            <person name="Kwon K.K."/>
        </authorList>
    </citation>
    <scope>NUCLEOTIDE SEQUENCE [LARGE SCALE GENOMIC DNA]</scope>
    <source>
        <strain evidence="2 3">IOH1</strain>
    </source>
</reference>
<name>A0A4Y5SIJ6_9EURY</name>
<organism evidence="2 3">
    <name type="scientific">Thermococcus indicus</name>
    <dbReference type="NCBI Taxonomy" id="2586643"/>
    <lineage>
        <taxon>Archaea</taxon>
        <taxon>Methanobacteriati</taxon>
        <taxon>Methanobacteriota</taxon>
        <taxon>Thermococci</taxon>
        <taxon>Thermococcales</taxon>
        <taxon>Thermococcaceae</taxon>
        <taxon>Thermococcus</taxon>
    </lineage>
</organism>
<feature type="transmembrane region" description="Helical" evidence="1">
    <location>
        <begin position="272"/>
        <end position="299"/>
    </location>
</feature>
<evidence type="ECO:0000256" key="1">
    <source>
        <dbReference type="SAM" id="Phobius"/>
    </source>
</evidence>
<evidence type="ECO:0000313" key="2">
    <source>
        <dbReference type="EMBL" id="QDA30608.1"/>
    </source>
</evidence>
<evidence type="ECO:0008006" key="4">
    <source>
        <dbReference type="Google" id="ProtNLM"/>
    </source>
</evidence>
<keyword evidence="1" id="KW-0812">Transmembrane</keyword>
<accession>A0A4Y5SIJ6</accession>
<feature type="transmembrane region" description="Helical" evidence="1">
    <location>
        <begin position="357"/>
        <end position="378"/>
    </location>
</feature>